<dbReference type="AlphaFoldDB" id="A0A8X6P8Z4"/>
<keyword evidence="2" id="KW-1185">Reference proteome</keyword>
<reference evidence="1" key="1">
    <citation type="submission" date="2020-08" db="EMBL/GenBank/DDBJ databases">
        <title>Multicomponent nature underlies the extraordinary mechanical properties of spider dragline silk.</title>
        <authorList>
            <person name="Kono N."/>
            <person name="Nakamura H."/>
            <person name="Mori M."/>
            <person name="Yoshida Y."/>
            <person name="Ohtoshi R."/>
            <person name="Malay A.D."/>
            <person name="Moran D.A.P."/>
            <person name="Tomita M."/>
            <person name="Numata K."/>
            <person name="Arakawa K."/>
        </authorList>
    </citation>
    <scope>NUCLEOTIDE SEQUENCE</scope>
</reference>
<sequence length="149" mass="16248">MDSPTELNSNNSIENAANYVLPPSGSRNLHTPCSLHPHANVPRPCPSTTSIFNSRHWTLPAIDPALPPSVTLPPNRSALTSFLSFPASNDPATTLHPPWHPHLHLLPNNSRTERMRGMSDATSTGLCVRGFKWRKFRKGGNASLGNGEK</sequence>
<name>A0A8X6P8Z4_NEPPI</name>
<organism evidence="1 2">
    <name type="scientific">Nephila pilipes</name>
    <name type="common">Giant wood spider</name>
    <name type="synonym">Nephila maculata</name>
    <dbReference type="NCBI Taxonomy" id="299642"/>
    <lineage>
        <taxon>Eukaryota</taxon>
        <taxon>Metazoa</taxon>
        <taxon>Ecdysozoa</taxon>
        <taxon>Arthropoda</taxon>
        <taxon>Chelicerata</taxon>
        <taxon>Arachnida</taxon>
        <taxon>Araneae</taxon>
        <taxon>Araneomorphae</taxon>
        <taxon>Entelegynae</taxon>
        <taxon>Araneoidea</taxon>
        <taxon>Nephilidae</taxon>
        <taxon>Nephila</taxon>
    </lineage>
</organism>
<dbReference type="OrthoDB" id="10423275at2759"/>
<dbReference type="EMBL" id="BMAW01067047">
    <property type="protein sequence ID" value="GFT57916.1"/>
    <property type="molecule type" value="Genomic_DNA"/>
</dbReference>
<comment type="caution">
    <text evidence="1">The sequence shown here is derived from an EMBL/GenBank/DDBJ whole genome shotgun (WGS) entry which is preliminary data.</text>
</comment>
<gene>
    <name evidence="1" type="ORF">NPIL_7601</name>
</gene>
<dbReference type="Proteomes" id="UP000887013">
    <property type="component" value="Unassembled WGS sequence"/>
</dbReference>
<evidence type="ECO:0000313" key="2">
    <source>
        <dbReference type="Proteomes" id="UP000887013"/>
    </source>
</evidence>
<proteinExistence type="predicted"/>
<evidence type="ECO:0000313" key="1">
    <source>
        <dbReference type="EMBL" id="GFT57916.1"/>
    </source>
</evidence>
<protein>
    <submittedName>
        <fullName evidence="1">Uncharacterized protein</fullName>
    </submittedName>
</protein>
<accession>A0A8X6P8Z4</accession>